<dbReference type="Gene3D" id="3.40.50.2000">
    <property type="entry name" value="Glycogen Phosphorylase B"/>
    <property type="match status" value="2"/>
</dbReference>
<evidence type="ECO:0000313" key="3">
    <source>
        <dbReference type="Proteomes" id="UP000078287"/>
    </source>
</evidence>
<dbReference type="EMBL" id="LWQS01000050">
    <property type="protein sequence ID" value="OAN45905.1"/>
    <property type="molecule type" value="Genomic_DNA"/>
</dbReference>
<name>A0A178MCY5_9CHLR</name>
<protein>
    <submittedName>
        <fullName evidence="2">Glycosyl transferase family 1</fullName>
    </submittedName>
</protein>
<dbReference type="SUPFAM" id="SSF53756">
    <property type="entry name" value="UDP-Glycosyltransferase/glycogen phosphorylase"/>
    <property type="match status" value="1"/>
</dbReference>
<dbReference type="OrthoDB" id="9767517at2"/>
<dbReference type="CDD" id="cd03801">
    <property type="entry name" value="GT4_PimA-like"/>
    <property type="match status" value="1"/>
</dbReference>
<dbReference type="AlphaFoldDB" id="A0A178MCY5"/>
<dbReference type="Proteomes" id="UP000078287">
    <property type="component" value="Unassembled WGS sequence"/>
</dbReference>
<dbReference type="GO" id="GO:0016757">
    <property type="term" value="F:glycosyltransferase activity"/>
    <property type="evidence" value="ECO:0007669"/>
    <property type="project" value="TreeGrafter"/>
</dbReference>
<evidence type="ECO:0000313" key="2">
    <source>
        <dbReference type="EMBL" id="OAN45905.1"/>
    </source>
</evidence>
<accession>A0A178MCY5</accession>
<dbReference type="PANTHER" id="PTHR46401:SF2">
    <property type="entry name" value="GLYCOSYLTRANSFERASE WBBK-RELATED"/>
    <property type="match status" value="1"/>
</dbReference>
<sequence>MNLHLAFLTVGDPNRLTGGYLYHREVFRRWRAQGHRVDEIVLGPADVAGQLAAAPLAGAQVLAGQYDALLVDALARVVVAPWLDHWRAQRPLIALIHELPAVAGASDPREREWEQALLRTDALVAVSDDGAATLIARGADPAQVFVASGGCDRLLARLPAGVLREPLVIAIGQWIPRKNLAGLVRAWGQAARPDWRLELIGETEADSAYAAEVWQAVRSCSAPVIVRGTLTDDELANLYARASVFALPSRFEGYGLVFAEALACGLPVIAGAVGPVPALVGDGGLLVPPDDEAALAAALHTIITDTALRARLSTAAWQRAAALPRWDDTAQRLLAAVLWTIRKQQPPTF</sequence>
<proteinExistence type="predicted"/>
<comment type="caution">
    <text evidence="2">The sequence shown here is derived from an EMBL/GenBank/DDBJ whole genome shotgun (WGS) entry which is preliminary data.</text>
</comment>
<evidence type="ECO:0000256" key="1">
    <source>
        <dbReference type="ARBA" id="ARBA00022679"/>
    </source>
</evidence>
<keyword evidence="3" id="KW-1185">Reference proteome</keyword>
<gene>
    <name evidence="2" type="ORF">A6A03_13700</name>
</gene>
<dbReference type="RefSeq" id="WP_066787026.1">
    <property type="nucleotide sequence ID" value="NZ_LWQS01000050.1"/>
</dbReference>
<dbReference type="GO" id="GO:0009103">
    <property type="term" value="P:lipopolysaccharide biosynthetic process"/>
    <property type="evidence" value="ECO:0007669"/>
    <property type="project" value="TreeGrafter"/>
</dbReference>
<dbReference type="STRING" id="1707952.A6A03_13700"/>
<organism evidence="2 3">
    <name type="scientific">Chloroflexus islandicus</name>
    <dbReference type="NCBI Taxonomy" id="1707952"/>
    <lineage>
        <taxon>Bacteria</taxon>
        <taxon>Bacillati</taxon>
        <taxon>Chloroflexota</taxon>
        <taxon>Chloroflexia</taxon>
        <taxon>Chloroflexales</taxon>
        <taxon>Chloroflexineae</taxon>
        <taxon>Chloroflexaceae</taxon>
        <taxon>Chloroflexus</taxon>
    </lineage>
</organism>
<reference evidence="2 3" key="1">
    <citation type="submission" date="2016-04" db="EMBL/GenBank/DDBJ databases">
        <title>Chloroflexus islandicus sp. nov., a thermophilic filamentous anoxygenic phototrophic bacterium from geyser Strokkur (Iceland).</title>
        <authorList>
            <person name="Gaisin V.A."/>
            <person name="Kalashnikov A.M."/>
            <person name="Sukhacheva M.V."/>
            <person name="Grouzdev D.S."/>
            <person name="Ivanov T.M."/>
            <person name="Kuznetsov B."/>
            <person name="Gorlenko V.M."/>
        </authorList>
    </citation>
    <scope>NUCLEOTIDE SEQUENCE [LARGE SCALE GENOMIC DNA]</scope>
    <source>
        <strain evidence="3">isl-2</strain>
    </source>
</reference>
<dbReference type="Pfam" id="PF13692">
    <property type="entry name" value="Glyco_trans_1_4"/>
    <property type="match status" value="1"/>
</dbReference>
<dbReference type="PANTHER" id="PTHR46401">
    <property type="entry name" value="GLYCOSYLTRANSFERASE WBBK-RELATED"/>
    <property type="match status" value="1"/>
</dbReference>
<keyword evidence="1 2" id="KW-0808">Transferase</keyword>